<feature type="transmembrane region" description="Helical" evidence="1">
    <location>
        <begin position="104"/>
        <end position="130"/>
    </location>
</feature>
<feature type="transmembrane region" description="Helical" evidence="1">
    <location>
        <begin position="42"/>
        <end position="63"/>
    </location>
</feature>
<dbReference type="RefSeq" id="WP_018920793.1">
    <property type="nucleotide sequence ID" value="NZ_CAUURG010000097.1"/>
</dbReference>
<dbReference type="Proteomes" id="UP000274578">
    <property type="component" value="Chromosome 1"/>
</dbReference>
<dbReference type="KEGG" id="poc:NCTC13071_01321"/>
<keyword evidence="1" id="KW-1133">Transmembrane helix</keyword>
<keyword evidence="1" id="KW-0812">Transmembrane</keyword>
<reference evidence="2 3" key="1">
    <citation type="submission" date="2018-12" db="EMBL/GenBank/DDBJ databases">
        <authorList>
            <consortium name="Pathogen Informatics"/>
        </authorList>
    </citation>
    <scope>NUCLEOTIDE SEQUENCE [LARGE SCALE GENOMIC DNA]</scope>
    <source>
        <strain evidence="2 3">NCTC13071</strain>
    </source>
</reference>
<keyword evidence="1" id="KW-0472">Membrane</keyword>
<name>A0A448L5U4_9BACT</name>
<accession>A0A448L5U4</accession>
<organism evidence="2 3">
    <name type="scientific">Segatella oris</name>
    <dbReference type="NCBI Taxonomy" id="28135"/>
    <lineage>
        <taxon>Bacteria</taxon>
        <taxon>Pseudomonadati</taxon>
        <taxon>Bacteroidota</taxon>
        <taxon>Bacteroidia</taxon>
        <taxon>Bacteroidales</taxon>
        <taxon>Prevotellaceae</taxon>
        <taxon>Segatella</taxon>
    </lineage>
</organism>
<evidence type="ECO:0000313" key="2">
    <source>
        <dbReference type="EMBL" id="VEH15321.1"/>
    </source>
</evidence>
<evidence type="ECO:0000313" key="3">
    <source>
        <dbReference type="Proteomes" id="UP000274578"/>
    </source>
</evidence>
<proteinExistence type="predicted"/>
<dbReference type="GeneID" id="85012163"/>
<protein>
    <recommendedName>
        <fullName evidence="4">ATP synthase I chain</fullName>
    </recommendedName>
</protein>
<dbReference type="AlphaFoldDB" id="A0A448L5U4"/>
<evidence type="ECO:0008006" key="4">
    <source>
        <dbReference type="Google" id="ProtNLM"/>
    </source>
</evidence>
<gene>
    <name evidence="2" type="ORF">NCTC13071_01321</name>
</gene>
<evidence type="ECO:0000256" key="1">
    <source>
        <dbReference type="SAM" id="Phobius"/>
    </source>
</evidence>
<feature type="transmembrane region" description="Helical" evidence="1">
    <location>
        <begin position="75"/>
        <end position="98"/>
    </location>
</feature>
<sequence length="139" mass="15888">MTLETNRQLASKRYIRQAVQIVFALFLLELLAFQLVGSDLLLTPILVSVGFALFVELGDALSWKRLESKGDETKATFFMAVSGFRFLLALLVLFIYYLNTDRGGMFTFLLLFAPFYLAVLAHHSVFFSHLRNNKSKNLR</sequence>
<dbReference type="EMBL" id="LR134384">
    <property type="protein sequence ID" value="VEH15321.1"/>
    <property type="molecule type" value="Genomic_DNA"/>
</dbReference>